<evidence type="ECO:0000313" key="5">
    <source>
        <dbReference type="Proteomes" id="UP000502756"/>
    </source>
</evidence>
<protein>
    <submittedName>
        <fullName evidence="4">DUF479 domain-containing protein</fullName>
    </submittedName>
</protein>
<reference evidence="4 5" key="1">
    <citation type="submission" date="2020-05" db="EMBL/GenBank/DDBJ databases">
        <title>Genome sequencing of Spirosoma sp. TS118.</title>
        <authorList>
            <person name="Lee J.-H."/>
            <person name="Jeong S."/>
            <person name="Zhao L."/>
            <person name="Jung J.-H."/>
            <person name="Kim M.-K."/>
            <person name="Lim S."/>
        </authorList>
    </citation>
    <scope>NUCLEOTIDE SEQUENCE [LARGE SCALE GENOMIC DNA]</scope>
    <source>
        <strain evidence="4 5">TS118</strain>
    </source>
</reference>
<dbReference type="Pfam" id="PF04336">
    <property type="entry name" value="ACP_PD"/>
    <property type="match status" value="1"/>
</dbReference>
<name>A0A6M5Y808_9BACT</name>
<dbReference type="GO" id="GO:0006633">
    <property type="term" value="P:fatty acid biosynthetic process"/>
    <property type="evidence" value="ECO:0007669"/>
    <property type="project" value="InterPro"/>
</dbReference>
<keyword evidence="3" id="KW-0443">Lipid metabolism</keyword>
<evidence type="ECO:0000256" key="3">
    <source>
        <dbReference type="ARBA" id="ARBA00023098"/>
    </source>
</evidence>
<keyword evidence="1" id="KW-0444">Lipid biosynthesis</keyword>
<dbReference type="AlphaFoldDB" id="A0A6M5Y808"/>
<keyword evidence="5" id="KW-1185">Reference proteome</keyword>
<keyword evidence="2" id="KW-0378">Hydrolase</keyword>
<evidence type="ECO:0000256" key="2">
    <source>
        <dbReference type="ARBA" id="ARBA00022801"/>
    </source>
</evidence>
<evidence type="ECO:0000256" key="1">
    <source>
        <dbReference type="ARBA" id="ARBA00022516"/>
    </source>
</evidence>
<dbReference type="RefSeq" id="WP_171739874.1">
    <property type="nucleotide sequence ID" value="NZ_CP053435.1"/>
</dbReference>
<sequence length="201" mass="22985">MNLLAHAYLSNRQDGLIVGNFMGDFIKGDPTHPRHELTPVEIMGVRLHRAIDTFTDAHAEVAAARTLLYPRCHKYAGVAVDVFFDHFLAIRFGELTGDSLAGFTRFFYETLQRHTDRLPVPARRMLSAMVQYDWVTHYQTTDGIDRSLKGLSRRTTFASGLDSAIVDFERYYFQIGNHFDYFWPQLAAHARQTLVRLSTVG</sequence>
<dbReference type="PANTHER" id="PTHR38764">
    <property type="entry name" value="ACYL CARRIER PROTEIN PHOSPHODIESTERASE"/>
    <property type="match status" value="1"/>
</dbReference>
<accession>A0A6M5Y808</accession>
<gene>
    <name evidence="4" type="ORF">HNV11_11905</name>
</gene>
<dbReference type="KEGG" id="stae:HNV11_11905"/>
<dbReference type="PANTHER" id="PTHR38764:SF1">
    <property type="entry name" value="ACYL CARRIER PROTEIN PHOSPHODIESTERASE"/>
    <property type="match status" value="1"/>
</dbReference>
<organism evidence="4 5">
    <name type="scientific">Spirosoma taeanense</name>
    <dbReference type="NCBI Taxonomy" id="2735870"/>
    <lineage>
        <taxon>Bacteria</taxon>
        <taxon>Pseudomonadati</taxon>
        <taxon>Bacteroidota</taxon>
        <taxon>Cytophagia</taxon>
        <taxon>Cytophagales</taxon>
        <taxon>Cytophagaceae</taxon>
        <taxon>Spirosoma</taxon>
    </lineage>
</organism>
<dbReference type="InterPro" id="IPR007431">
    <property type="entry name" value="ACP_PD"/>
</dbReference>
<dbReference type="EMBL" id="CP053435">
    <property type="protein sequence ID" value="QJW90029.1"/>
    <property type="molecule type" value="Genomic_DNA"/>
</dbReference>
<proteinExistence type="predicted"/>
<dbReference type="GO" id="GO:0008770">
    <property type="term" value="F:[acyl-carrier-protein] phosphodiesterase activity"/>
    <property type="evidence" value="ECO:0007669"/>
    <property type="project" value="InterPro"/>
</dbReference>
<dbReference type="Proteomes" id="UP000502756">
    <property type="component" value="Chromosome"/>
</dbReference>
<evidence type="ECO:0000313" key="4">
    <source>
        <dbReference type="EMBL" id="QJW90029.1"/>
    </source>
</evidence>